<accession>A0A9X0A0L6</accession>
<comment type="caution">
    <text evidence="2">The sequence shown here is derived from an EMBL/GenBank/DDBJ whole genome shotgun (WGS) entry which is preliminary data.</text>
</comment>
<evidence type="ECO:0000313" key="3">
    <source>
        <dbReference type="Proteomes" id="UP001163046"/>
    </source>
</evidence>
<evidence type="ECO:0000256" key="1">
    <source>
        <dbReference type="SAM" id="MobiDB-lite"/>
    </source>
</evidence>
<reference evidence="2" key="1">
    <citation type="submission" date="2023-01" db="EMBL/GenBank/DDBJ databases">
        <title>Genome assembly of the deep-sea coral Lophelia pertusa.</title>
        <authorList>
            <person name="Herrera S."/>
            <person name="Cordes E."/>
        </authorList>
    </citation>
    <scope>NUCLEOTIDE SEQUENCE</scope>
    <source>
        <strain evidence="2">USNM1676648</strain>
        <tissue evidence="2">Polyp</tissue>
    </source>
</reference>
<sequence length="366" mass="41282">MRATSSQGLPMREASLQSIARGAIVLPFMSGAFEAPFSGRWRDGRSKDGQPCLCLKVPVFGGSQSPSLDPPKECVYSYKATFCGTRPTDLAKSEIFRRFQGEIQSVYRRGNSLHAKSSNSSKFNRMPRPLYVALLRLVYVLVFCAEKKFDQMRLISFQPVFEIGGYNLSKLELAICESDMDIKFFDSTSSSEPVSSVVPRHPVRHRIPAVPSRIPRTCPDFGKQQQKREECRRNAGRNHTASLEPQYEQFPTGVSSMYFKLQAKLPDSAWQTLLNLYSTWKEWDVRQAEDEILEAESKSKTAHRKSECSKECHSRKHGIVVDGITVTTSLSQACTCHACFGPDDTCLDCFMIKKLTLEDVRVSEMT</sequence>
<protein>
    <submittedName>
        <fullName evidence="2">Uncharacterized protein</fullName>
    </submittedName>
</protein>
<dbReference type="AlphaFoldDB" id="A0A9X0A0L6"/>
<name>A0A9X0A0L6_9CNID</name>
<dbReference type="Proteomes" id="UP001163046">
    <property type="component" value="Unassembled WGS sequence"/>
</dbReference>
<organism evidence="2 3">
    <name type="scientific">Desmophyllum pertusum</name>
    <dbReference type="NCBI Taxonomy" id="174260"/>
    <lineage>
        <taxon>Eukaryota</taxon>
        <taxon>Metazoa</taxon>
        <taxon>Cnidaria</taxon>
        <taxon>Anthozoa</taxon>
        <taxon>Hexacorallia</taxon>
        <taxon>Scleractinia</taxon>
        <taxon>Caryophylliina</taxon>
        <taxon>Caryophylliidae</taxon>
        <taxon>Desmophyllum</taxon>
    </lineage>
</organism>
<keyword evidence="3" id="KW-1185">Reference proteome</keyword>
<dbReference type="EMBL" id="MU825407">
    <property type="protein sequence ID" value="KAJ7391172.1"/>
    <property type="molecule type" value="Genomic_DNA"/>
</dbReference>
<gene>
    <name evidence="2" type="ORF">OS493_019303</name>
</gene>
<feature type="region of interest" description="Disordered" evidence="1">
    <location>
        <begin position="218"/>
        <end position="245"/>
    </location>
</feature>
<proteinExistence type="predicted"/>
<evidence type="ECO:0000313" key="2">
    <source>
        <dbReference type="EMBL" id="KAJ7391172.1"/>
    </source>
</evidence>